<sequence length="397" mass="40972">MPSQVLAVGITGGTFALLARPRIGDIPLSRAITSAVGAVLIVSLGYLSPEQALASLDTTTLLLLFGMLCHVEGLRRSGCYEWAAAILVDRSASARQLTLGTLGLSALLSAVALNDATVLLLTPILVTATRVGDIDPVLPLLAVILGANIGSLATPLGNPQNAFILAESGITTAKFVTTLVPVTVGVLTFTAVVLWAVAETTPVQAGVDRPPLDIGWGLTSGAFVVATLGVLVIFPSGQPGVLATTMGIVHIAWLQFYRRVPGADIVQDLDWGILVMFAGIFVLVGALEQAGVAHLLTTATRQFSLATLTFGLSNLVSNVPAVVLLAHTVESTGEWFVLAAVSTLAGVATPIGSAATLIVLDQARRENVEISLWKLLKTGFPLAVATSIAAVGVLKVV</sequence>
<feature type="transmembrane region" description="Helical" evidence="8">
    <location>
        <begin position="372"/>
        <end position="394"/>
    </location>
</feature>
<dbReference type="InterPro" id="IPR000802">
    <property type="entry name" value="Arsenical_pump_ArsB"/>
</dbReference>
<feature type="transmembrane region" description="Helical" evidence="8">
    <location>
        <begin position="335"/>
        <end position="360"/>
    </location>
</feature>
<evidence type="ECO:0000256" key="6">
    <source>
        <dbReference type="ARBA" id="ARBA00022989"/>
    </source>
</evidence>
<feature type="transmembrane region" description="Helical" evidence="8">
    <location>
        <begin position="137"/>
        <end position="154"/>
    </location>
</feature>
<evidence type="ECO:0000256" key="1">
    <source>
        <dbReference type="ARBA" id="ARBA00004651"/>
    </source>
</evidence>
<feature type="transmembrane region" description="Helical" evidence="8">
    <location>
        <begin position="241"/>
        <end position="257"/>
    </location>
</feature>
<feature type="transmembrane region" description="Helical" evidence="8">
    <location>
        <begin position="53"/>
        <end position="71"/>
    </location>
</feature>
<dbReference type="AlphaFoldDB" id="A0ABD5XHT2"/>
<evidence type="ECO:0000313" key="11">
    <source>
        <dbReference type="Proteomes" id="UP001596460"/>
    </source>
</evidence>
<evidence type="ECO:0000259" key="9">
    <source>
        <dbReference type="Pfam" id="PF03600"/>
    </source>
</evidence>
<comment type="similarity">
    <text evidence="2">Belongs to the CitM (TC 2.A.11) transporter family.</text>
</comment>
<comment type="caution">
    <text evidence="10">The sequence shown here is derived from an EMBL/GenBank/DDBJ whole genome shotgun (WGS) entry which is preliminary data.</text>
</comment>
<keyword evidence="11" id="KW-1185">Reference proteome</keyword>
<name>A0ABD5XHT2_9EURY</name>
<comment type="subcellular location">
    <subcellularLocation>
        <location evidence="1">Cell membrane</location>
        <topology evidence="1">Multi-pass membrane protein</topology>
    </subcellularLocation>
</comment>
<dbReference type="EMBL" id="JBHTAB010000007">
    <property type="protein sequence ID" value="MFC7130314.1"/>
    <property type="molecule type" value="Genomic_DNA"/>
</dbReference>
<feature type="transmembrane region" description="Helical" evidence="8">
    <location>
        <begin position="175"/>
        <end position="198"/>
    </location>
</feature>
<dbReference type="Pfam" id="PF03600">
    <property type="entry name" value="CitMHS"/>
    <property type="match status" value="1"/>
</dbReference>
<dbReference type="PANTHER" id="PTHR43302">
    <property type="entry name" value="TRANSPORTER ARSB-RELATED"/>
    <property type="match status" value="1"/>
</dbReference>
<evidence type="ECO:0000256" key="7">
    <source>
        <dbReference type="ARBA" id="ARBA00023136"/>
    </source>
</evidence>
<organism evidence="10 11">
    <name type="scientific">Haloferax chudinovii</name>
    <dbReference type="NCBI Taxonomy" id="1109010"/>
    <lineage>
        <taxon>Archaea</taxon>
        <taxon>Methanobacteriati</taxon>
        <taxon>Methanobacteriota</taxon>
        <taxon>Stenosarchaea group</taxon>
        <taxon>Halobacteria</taxon>
        <taxon>Halobacteriales</taxon>
        <taxon>Haloferacaceae</taxon>
        <taxon>Haloferax</taxon>
    </lineage>
</organism>
<keyword evidence="3" id="KW-0813">Transport</keyword>
<dbReference type="InterPro" id="IPR004680">
    <property type="entry name" value="Cit_transptr-like_dom"/>
</dbReference>
<dbReference type="Proteomes" id="UP001596460">
    <property type="component" value="Unassembled WGS sequence"/>
</dbReference>
<keyword evidence="4" id="KW-1003">Cell membrane</keyword>
<feature type="transmembrane region" description="Helical" evidence="8">
    <location>
        <begin position="269"/>
        <end position="287"/>
    </location>
</feature>
<dbReference type="PANTHER" id="PTHR43302:SF5">
    <property type="entry name" value="TRANSPORTER ARSB-RELATED"/>
    <property type="match status" value="1"/>
</dbReference>
<gene>
    <name evidence="10" type="ORF">ACFQI8_13060</name>
</gene>
<dbReference type="PRINTS" id="PR00758">
    <property type="entry name" value="ARSENICPUMP"/>
</dbReference>
<evidence type="ECO:0000256" key="5">
    <source>
        <dbReference type="ARBA" id="ARBA00022692"/>
    </source>
</evidence>
<evidence type="ECO:0000256" key="2">
    <source>
        <dbReference type="ARBA" id="ARBA00009843"/>
    </source>
</evidence>
<evidence type="ECO:0000256" key="8">
    <source>
        <dbReference type="SAM" id="Phobius"/>
    </source>
</evidence>
<feature type="transmembrane region" description="Helical" evidence="8">
    <location>
        <begin position="28"/>
        <end position="47"/>
    </location>
</feature>
<keyword evidence="6 8" id="KW-1133">Transmembrane helix</keyword>
<accession>A0ABD5XHT2</accession>
<reference evidence="10 11" key="1">
    <citation type="journal article" date="2019" name="Int. J. Syst. Evol. Microbiol.">
        <title>The Global Catalogue of Microorganisms (GCM) 10K type strain sequencing project: providing services to taxonomists for standard genome sequencing and annotation.</title>
        <authorList>
            <consortium name="The Broad Institute Genomics Platform"/>
            <consortium name="The Broad Institute Genome Sequencing Center for Infectious Disease"/>
            <person name="Wu L."/>
            <person name="Ma J."/>
        </authorList>
    </citation>
    <scope>NUCLEOTIDE SEQUENCE [LARGE SCALE GENOMIC DNA]</scope>
    <source>
        <strain evidence="10 11">DSM 26526</strain>
    </source>
</reference>
<feature type="transmembrane region" description="Helical" evidence="8">
    <location>
        <begin position="214"/>
        <end position="234"/>
    </location>
</feature>
<protein>
    <submittedName>
        <fullName evidence="10">SLC13 family permease</fullName>
    </submittedName>
</protein>
<dbReference type="RefSeq" id="WP_390245442.1">
    <property type="nucleotide sequence ID" value="NZ_JBHTAB010000007.1"/>
</dbReference>
<proteinExistence type="inferred from homology"/>
<dbReference type="GO" id="GO:0005886">
    <property type="term" value="C:plasma membrane"/>
    <property type="evidence" value="ECO:0007669"/>
    <property type="project" value="UniProtKB-SubCell"/>
</dbReference>
<feature type="domain" description="Citrate transporter-like" evidence="9">
    <location>
        <begin position="27"/>
        <end position="331"/>
    </location>
</feature>
<evidence type="ECO:0000313" key="10">
    <source>
        <dbReference type="EMBL" id="MFC7130314.1"/>
    </source>
</evidence>
<evidence type="ECO:0000256" key="4">
    <source>
        <dbReference type="ARBA" id="ARBA00022475"/>
    </source>
</evidence>
<keyword evidence="5 8" id="KW-0812">Transmembrane</keyword>
<feature type="transmembrane region" description="Helical" evidence="8">
    <location>
        <begin position="308"/>
        <end position="329"/>
    </location>
</feature>
<evidence type="ECO:0000256" key="3">
    <source>
        <dbReference type="ARBA" id="ARBA00022448"/>
    </source>
</evidence>
<feature type="transmembrane region" description="Helical" evidence="8">
    <location>
        <begin position="99"/>
        <end position="125"/>
    </location>
</feature>
<keyword evidence="7 8" id="KW-0472">Membrane</keyword>